<protein>
    <submittedName>
        <fullName evidence="1">Uncharacterized protein</fullName>
    </submittedName>
</protein>
<evidence type="ECO:0000313" key="1">
    <source>
        <dbReference type="EMBL" id="SDN42091.1"/>
    </source>
</evidence>
<sequence length="57" mass="6205">MVFTAPPIRPGGRSRARRLSLLPVACLFPWLPAADRLLCLAAQTISTIRVCAVVVRC</sequence>
<dbReference type="AlphaFoldDB" id="A0A1H0B8Z8"/>
<accession>A0A1H0B8Z8</accession>
<evidence type="ECO:0000313" key="2">
    <source>
        <dbReference type="Proteomes" id="UP000199063"/>
    </source>
</evidence>
<reference evidence="2" key="1">
    <citation type="submission" date="2016-10" db="EMBL/GenBank/DDBJ databases">
        <authorList>
            <person name="Varghese N."/>
            <person name="Submissions S."/>
        </authorList>
    </citation>
    <scope>NUCLEOTIDE SEQUENCE [LARGE SCALE GENOMIC DNA]</scope>
    <source>
        <strain evidence="2">CGMCC 4.7042</strain>
    </source>
</reference>
<dbReference type="Proteomes" id="UP000199063">
    <property type="component" value="Unassembled WGS sequence"/>
</dbReference>
<keyword evidence="2" id="KW-1185">Reference proteome</keyword>
<name>A0A1H0B8Z8_9ACTN</name>
<dbReference type="EMBL" id="FNHI01000026">
    <property type="protein sequence ID" value="SDN42091.1"/>
    <property type="molecule type" value="Genomic_DNA"/>
</dbReference>
<dbReference type="STRING" id="1196353.SAMN05444921_126116"/>
<organism evidence="1 2">
    <name type="scientific">Streptomyces wuyuanensis</name>
    <dbReference type="NCBI Taxonomy" id="1196353"/>
    <lineage>
        <taxon>Bacteria</taxon>
        <taxon>Bacillati</taxon>
        <taxon>Actinomycetota</taxon>
        <taxon>Actinomycetes</taxon>
        <taxon>Kitasatosporales</taxon>
        <taxon>Streptomycetaceae</taxon>
        <taxon>Streptomyces</taxon>
    </lineage>
</organism>
<gene>
    <name evidence="1" type="ORF">SAMN05444921_126116</name>
</gene>
<proteinExistence type="predicted"/>